<dbReference type="Proteomes" id="UP000177798">
    <property type="component" value="Chromosome 1"/>
</dbReference>
<evidence type="ECO:0000256" key="1">
    <source>
        <dbReference type="SAM" id="MobiDB-lite"/>
    </source>
</evidence>
<proteinExistence type="predicted"/>
<name>A0A1D9PTR3_SCLS1</name>
<gene>
    <name evidence="2" type="ORF">sscle_01g008750</name>
</gene>
<protein>
    <submittedName>
        <fullName evidence="2">Uncharacterized protein</fullName>
    </submittedName>
</protein>
<evidence type="ECO:0000313" key="2">
    <source>
        <dbReference type="EMBL" id="APA06105.1"/>
    </source>
</evidence>
<feature type="region of interest" description="Disordered" evidence="1">
    <location>
        <begin position="1"/>
        <end position="67"/>
    </location>
</feature>
<dbReference type="OrthoDB" id="3549126at2759"/>
<dbReference type="AlphaFoldDB" id="A0A1D9PTR3"/>
<reference evidence="3" key="1">
    <citation type="journal article" date="2017" name="Genome Biol. Evol.">
        <title>The complete genome sequence of the phytopathogenic fungus Sclerotinia sclerotiorum reveals insights into the genome architecture of broad host range pathogens.</title>
        <authorList>
            <person name="Derbyshire M."/>
            <person name="Denton-Giles M."/>
            <person name="Hegedus D."/>
            <person name="Seifbarghy S."/>
            <person name="Rollins J."/>
            <person name="van Kan J."/>
            <person name="Seidl M.F."/>
            <person name="Faino L."/>
            <person name="Mbengue M."/>
            <person name="Navaud O."/>
            <person name="Raffaele S."/>
            <person name="Hammond-Kosack K."/>
            <person name="Heard S."/>
            <person name="Oliver R."/>
        </authorList>
    </citation>
    <scope>NUCLEOTIDE SEQUENCE [LARGE SCALE GENOMIC DNA]</scope>
    <source>
        <strain evidence="3">ATCC 18683 / 1980 / Ss-1</strain>
    </source>
</reference>
<accession>A0A1D9PTR3</accession>
<dbReference type="VEuPathDB" id="FungiDB:sscle_01g008750"/>
<organism evidence="2 3">
    <name type="scientific">Sclerotinia sclerotiorum (strain ATCC 18683 / 1980 / Ss-1)</name>
    <name type="common">White mold</name>
    <name type="synonym">Whetzelinia sclerotiorum</name>
    <dbReference type="NCBI Taxonomy" id="665079"/>
    <lineage>
        <taxon>Eukaryota</taxon>
        <taxon>Fungi</taxon>
        <taxon>Dikarya</taxon>
        <taxon>Ascomycota</taxon>
        <taxon>Pezizomycotina</taxon>
        <taxon>Leotiomycetes</taxon>
        <taxon>Helotiales</taxon>
        <taxon>Sclerotiniaceae</taxon>
        <taxon>Sclerotinia</taxon>
    </lineage>
</organism>
<dbReference type="EMBL" id="CP017814">
    <property type="protein sequence ID" value="APA06105.1"/>
    <property type="molecule type" value="Genomic_DNA"/>
</dbReference>
<sequence>MVHQRVRSWSPMSELEAERPSILEKRKKMKHREPLRDPIGSGKLGKSFRRRTWTEMSRSEAGRGVNVEKRRKIGHRYSGI</sequence>
<evidence type="ECO:0000313" key="3">
    <source>
        <dbReference type="Proteomes" id="UP000177798"/>
    </source>
</evidence>